<name>A0AAX4PBL6_9CHLO</name>
<sequence>MAKAKRKREGGGAKDAEEGGMEEEEDEILNRRIDKLLSLCERAAQARLHPSEGSETSESEGGEVLAQRIYGILYDAIPRCAAFAYKKSTGAKHPMCFLKEVMTAEEFAGGSKDSGNQTQQALGTRAWQAVSAYAVCLDETLREAVVARPQTTTKEKDGEGNGGEAEAAGTREEEARAMLGAFREDAERALEGEVGGENGRAELLMMGLMQGYDALSQLEKEAVLDAERRSR</sequence>
<feature type="region of interest" description="Disordered" evidence="1">
    <location>
        <begin position="149"/>
        <end position="173"/>
    </location>
</feature>
<keyword evidence="3" id="KW-1185">Reference proteome</keyword>
<organism evidence="2 3">
    <name type="scientific">Chloropicon roscoffensis</name>
    <dbReference type="NCBI Taxonomy" id="1461544"/>
    <lineage>
        <taxon>Eukaryota</taxon>
        <taxon>Viridiplantae</taxon>
        <taxon>Chlorophyta</taxon>
        <taxon>Chloropicophyceae</taxon>
        <taxon>Chloropicales</taxon>
        <taxon>Chloropicaceae</taxon>
        <taxon>Chloropicon</taxon>
    </lineage>
</organism>
<gene>
    <name evidence="2" type="ORF">HKI87_08g51330</name>
</gene>
<protein>
    <submittedName>
        <fullName evidence="2">Uncharacterized protein</fullName>
    </submittedName>
</protein>
<accession>A0AAX4PBL6</accession>
<dbReference type="AlphaFoldDB" id="A0AAX4PBL6"/>
<dbReference type="Proteomes" id="UP001472866">
    <property type="component" value="Chromosome 08"/>
</dbReference>
<reference evidence="2 3" key="1">
    <citation type="submission" date="2024-03" db="EMBL/GenBank/DDBJ databases">
        <title>Complete genome sequence of the green alga Chloropicon roscoffensis RCC1871.</title>
        <authorList>
            <person name="Lemieux C."/>
            <person name="Pombert J.-F."/>
            <person name="Otis C."/>
            <person name="Turmel M."/>
        </authorList>
    </citation>
    <scope>NUCLEOTIDE SEQUENCE [LARGE SCALE GENOMIC DNA]</scope>
    <source>
        <strain evidence="2 3">RCC1871</strain>
    </source>
</reference>
<evidence type="ECO:0000256" key="1">
    <source>
        <dbReference type="SAM" id="MobiDB-lite"/>
    </source>
</evidence>
<evidence type="ECO:0000313" key="3">
    <source>
        <dbReference type="Proteomes" id="UP001472866"/>
    </source>
</evidence>
<feature type="region of interest" description="Disordered" evidence="1">
    <location>
        <begin position="1"/>
        <end position="26"/>
    </location>
</feature>
<dbReference type="EMBL" id="CP151508">
    <property type="protein sequence ID" value="WZN63584.1"/>
    <property type="molecule type" value="Genomic_DNA"/>
</dbReference>
<proteinExistence type="predicted"/>
<evidence type="ECO:0000313" key="2">
    <source>
        <dbReference type="EMBL" id="WZN63584.1"/>
    </source>
</evidence>